<name>A0A1F6D7V7_9BACT</name>
<feature type="transmembrane region" description="Helical" evidence="4">
    <location>
        <begin position="223"/>
        <end position="241"/>
    </location>
</feature>
<evidence type="ECO:0000313" key="5">
    <source>
        <dbReference type="EMBL" id="OGG57410.1"/>
    </source>
</evidence>
<evidence type="ECO:0000256" key="1">
    <source>
        <dbReference type="ARBA" id="ARBA00022737"/>
    </source>
</evidence>
<feature type="transmembrane region" description="Helical" evidence="4">
    <location>
        <begin position="410"/>
        <end position="432"/>
    </location>
</feature>
<feature type="transmembrane region" description="Helical" evidence="4">
    <location>
        <begin position="12"/>
        <end position="33"/>
    </location>
</feature>
<feature type="transmembrane region" description="Helical" evidence="4">
    <location>
        <begin position="198"/>
        <end position="217"/>
    </location>
</feature>
<keyword evidence="2 3" id="KW-0802">TPR repeat</keyword>
<dbReference type="Pfam" id="PF14559">
    <property type="entry name" value="TPR_19"/>
    <property type="match status" value="1"/>
</dbReference>
<proteinExistence type="predicted"/>
<dbReference type="InterPro" id="IPR019734">
    <property type="entry name" value="TPR_rpt"/>
</dbReference>
<dbReference type="Proteomes" id="UP000177958">
    <property type="component" value="Unassembled WGS sequence"/>
</dbReference>
<dbReference type="SUPFAM" id="SSF48452">
    <property type="entry name" value="TPR-like"/>
    <property type="match status" value="1"/>
</dbReference>
<reference evidence="5 6" key="1">
    <citation type="journal article" date="2016" name="Nat. Commun.">
        <title>Thousands of microbial genomes shed light on interconnected biogeochemical processes in an aquifer system.</title>
        <authorList>
            <person name="Anantharaman K."/>
            <person name="Brown C.T."/>
            <person name="Hug L.A."/>
            <person name="Sharon I."/>
            <person name="Castelle C.J."/>
            <person name="Probst A.J."/>
            <person name="Thomas B.C."/>
            <person name="Singh A."/>
            <person name="Wilkins M.J."/>
            <person name="Karaoz U."/>
            <person name="Brodie E.L."/>
            <person name="Williams K.H."/>
            <person name="Hubbard S.S."/>
            <person name="Banfield J.F."/>
        </authorList>
    </citation>
    <scope>NUCLEOTIDE SEQUENCE [LARGE SCALE GENOMIC DNA]</scope>
</reference>
<dbReference type="EMBL" id="MFKX01000027">
    <property type="protein sequence ID" value="OGG57410.1"/>
    <property type="molecule type" value="Genomic_DNA"/>
</dbReference>
<sequence>MQYSSRAETIARWSVLLLFLLTPLFFIPVPWVGIVQAKMLLGTVAITVGFLAWILMSLGESELRVPKSPLLVAALLIPIAYCISAVVTGFSWASFVGSGGGQDTVMSLAVWYFALLLSAAILGAHAGRIVMALRLLMFGTFIVLVVQALHLIIPSFTFGGALAFPATSIVGSWHDLGIFLAFATFISVALLRTPVFEGIWRYVAIITAFASLTLLVVVNYSDVWLGLSGLGVGYALLRYFSGESGSWFSRLKSVWLWLALVILGCAMYFGGNVVQGVLPSQLQIVQVEVRPSWNGTFAIGREVFAGPAQIFFGSGPNSFPQEWGRYKPLSVNGTQFWNADFNYGVGFVPTSFVTTGVLGIVAWVAVCAALLWSLWRLFRNRRSASVARMVLMISALYLTAYHIVYVPGPALSLLTFLFFGALVAEEVSAGMISRTALSLSWDVWKGRVAAVALCLFGLVLFFGGVQSTRALISDMLVNRAVVEFGASQDIAKATRSVSLALAVLPESDRAHRAGVELGILQLAQLAGSSDTSAASQAELQNTLNATIQHGLAAVEIESGNYQNWLTLARLYGELAGAGVEGAEEAARGAYAQVRENNPTNPIPYLGEAQLDLARGGDEAARKNLEAALAIKPDFAAAHFLLSQIHARANRLDAARENAAAVVQIAPQDALGWYNLGTILYAGGDYGNAALSFEQAVGIENNYANALFLLGLSYYRLDRKDDALAALKAVANANPNDTTLAEAIATIEAGEDLFAPSER</sequence>
<dbReference type="AlphaFoldDB" id="A0A1F6D7V7"/>
<feature type="transmembrane region" description="Helical" evidence="4">
    <location>
        <begin position="39"/>
        <end position="58"/>
    </location>
</feature>
<gene>
    <name evidence="5" type="ORF">A2853_00600</name>
</gene>
<dbReference type="PANTHER" id="PTHR44943:SF8">
    <property type="entry name" value="TPR REPEAT-CONTAINING PROTEIN MJ0263"/>
    <property type="match status" value="1"/>
</dbReference>
<organism evidence="5 6">
    <name type="scientific">Candidatus Kaiserbacteria bacterium RIFCSPHIGHO2_01_FULL_55_17</name>
    <dbReference type="NCBI Taxonomy" id="1798484"/>
    <lineage>
        <taxon>Bacteria</taxon>
        <taxon>Candidatus Kaiseribacteriota</taxon>
    </lineage>
</organism>
<feature type="transmembrane region" description="Helical" evidence="4">
    <location>
        <begin position="173"/>
        <end position="191"/>
    </location>
</feature>
<evidence type="ECO:0000256" key="2">
    <source>
        <dbReference type="ARBA" id="ARBA00022803"/>
    </source>
</evidence>
<feature type="transmembrane region" description="Helical" evidence="4">
    <location>
        <begin position="135"/>
        <end position="153"/>
    </location>
</feature>
<keyword evidence="4" id="KW-1133">Transmembrane helix</keyword>
<dbReference type="PANTHER" id="PTHR44943">
    <property type="entry name" value="CELLULOSE SYNTHASE OPERON PROTEIN C"/>
    <property type="match status" value="1"/>
</dbReference>
<evidence type="ECO:0000256" key="4">
    <source>
        <dbReference type="SAM" id="Phobius"/>
    </source>
</evidence>
<keyword evidence="4" id="KW-0812">Transmembrane</keyword>
<dbReference type="PROSITE" id="PS50005">
    <property type="entry name" value="TPR"/>
    <property type="match status" value="2"/>
</dbReference>
<keyword evidence="1" id="KW-0677">Repeat</keyword>
<evidence type="ECO:0000313" key="6">
    <source>
        <dbReference type="Proteomes" id="UP000177958"/>
    </source>
</evidence>
<keyword evidence="4" id="KW-0472">Membrane</keyword>
<dbReference type="SMART" id="SM00028">
    <property type="entry name" value="TPR"/>
    <property type="match status" value="4"/>
</dbReference>
<feature type="transmembrane region" description="Helical" evidence="4">
    <location>
        <begin position="105"/>
        <end position="123"/>
    </location>
</feature>
<dbReference type="InterPro" id="IPR051685">
    <property type="entry name" value="Ycf3/AcsC/BcsC/TPR_MFPF"/>
</dbReference>
<evidence type="ECO:0000256" key="3">
    <source>
        <dbReference type="PROSITE-ProRule" id="PRU00339"/>
    </source>
</evidence>
<dbReference type="Gene3D" id="1.25.40.10">
    <property type="entry name" value="Tetratricopeptide repeat domain"/>
    <property type="match status" value="1"/>
</dbReference>
<feature type="transmembrane region" description="Helical" evidence="4">
    <location>
        <begin position="352"/>
        <end position="374"/>
    </location>
</feature>
<comment type="caution">
    <text evidence="5">The sequence shown here is derived from an EMBL/GenBank/DDBJ whole genome shotgun (WGS) entry which is preliminary data.</text>
</comment>
<accession>A0A1F6D7V7</accession>
<feature type="transmembrane region" description="Helical" evidence="4">
    <location>
        <begin position="444"/>
        <end position="465"/>
    </location>
</feature>
<feature type="repeat" description="TPR" evidence="3">
    <location>
        <begin position="669"/>
        <end position="702"/>
    </location>
</feature>
<dbReference type="InterPro" id="IPR011990">
    <property type="entry name" value="TPR-like_helical_dom_sf"/>
</dbReference>
<feature type="transmembrane region" description="Helical" evidence="4">
    <location>
        <begin position="70"/>
        <end position="93"/>
    </location>
</feature>
<feature type="transmembrane region" description="Helical" evidence="4">
    <location>
        <begin position="253"/>
        <end position="271"/>
    </location>
</feature>
<protein>
    <submittedName>
        <fullName evidence="5">Uncharacterized protein</fullName>
    </submittedName>
</protein>
<feature type="repeat" description="TPR" evidence="3">
    <location>
        <begin position="703"/>
        <end position="736"/>
    </location>
</feature>
<feature type="transmembrane region" description="Helical" evidence="4">
    <location>
        <begin position="386"/>
        <end position="404"/>
    </location>
</feature>
<dbReference type="Pfam" id="PF13432">
    <property type="entry name" value="TPR_16"/>
    <property type="match status" value="1"/>
</dbReference>